<dbReference type="RefSeq" id="WP_211756931.1">
    <property type="nucleotide sequence ID" value="NZ_JAERKF010000034.1"/>
</dbReference>
<gene>
    <name evidence="2" type="ORF">JK167_13775</name>
</gene>
<dbReference type="EMBL" id="JAERKF010000034">
    <property type="protein sequence ID" value="MBS1011865.1"/>
    <property type="molecule type" value="Genomic_DNA"/>
</dbReference>
<dbReference type="Proteomes" id="UP000676478">
    <property type="component" value="Unassembled WGS sequence"/>
</dbReference>
<accession>A0AA41ES50</accession>
<name>A0AA41ES50_LEVBR</name>
<reference evidence="2" key="1">
    <citation type="submission" date="2020-12" db="EMBL/GenBank/DDBJ databases">
        <authorList>
            <person name="Mcmullen J.G."/>
        </authorList>
    </citation>
    <scope>NUCLEOTIDE SEQUENCE</scope>
    <source>
        <strain evidence="2">Dm-2019-70</strain>
    </source>
</reference>
<sequence>MSNNKNGYSIKEIADAIGVSKMKVYRTITKNHYKEQYKVGQTLYFDETVKTLLEKELKELTVTEDRNKEQKDYLVNELKDRVQSQQEQIVKLTRLLDQSQQLQFMAENKIKQLENKMTGEQDKKDSAEEPVQTSNVDNTVAKAERGFWSRLFKW</sequence>
<evidence type="ECO:0000313" key="3">
    <source>
        <dbReference type="Proteomes" id="UP000676478"/>
    </source>
</evidence>
<proteinExistence type="predicted"/>
<protein>
    <submittedName>
        <fullName evidence="2">Replication protein B</fullName>
    </submittedName>
</protein>
<keyword evidence="1" id="KW-0175">Coiled coil</keyword>
<comment type="caution">
    <text evidence="2">The sequence shown here is derived from an EMBL/GenBank/DDBJ whole genome shotgun (WGS) entry which is preliminary data.</text>
</comment>
<feature type="coiled-coil region" evidence="1">
    <location>
        <begin position="75"/>
        <end position="116"/>
    </location>
</feature>
<evidence type="ECO:0000313" key="2">
    <source>
        <dbReference type="EMBL" id="MBS1011865.1"/>
    </source>
</evidence>
<reference evidence="2" key="2">
    <citation type="submission" date="2022-09" db="EMBL/GenBank/DDBJ databases">
        <title>Genome-inferred correspondence between phylogeny and metabolic traits in the wild Drosophila gut microbiome.</title>
        <authorList>
            <person name="Bueno E."/>
            <person name="Blow F."/>
            <person name="Douglas A.E."/>
        </authorList>
    </citation>
    <scope>NUCLEOTIDE SEQUENCE</scope>
    <source>
        <strain evidence="2">Dm-2019-70</strain>
    </source>
</reference>
<evidence type="ECO:0000256" key="1">
    <source>
        <dbReference type="SAM" id="Coils"/>
    </source>
</evidence>
<organism evidence="2 3">
    <name type="scientific">Levilactobacillus brevis</name>
    <name type="common">Lactobacillus brevis</name>
    <dbReference type="NCBI Taxonomy" id="1580"/>
    <lineage>
        <taxon>Bacteria</taxon>
        <taxon>Bacillati</taxon>
        <taxon>Bacillota</taxon>
        <taxon>Bacilli</taxon>
        <taxon>Lactobacillales</taxon>
        <taxon>Lactobacillaceae</taxon>
        <taxon>Levilactobacillus</taxon>
    </lineage>
</organism>
<dbReference type="AlphaFoldDB" id="A0AA41ES50"/>